<comment type="caution">
    <text evidence="2">The sequence shown here is derived from an EMBL/GenBank/DDBJ whole genome shotgun (WGS) entry which is preliminary data.</text>
</comment>
<name>A0ABD2BRP2_VESSQ</name>
<evidence type="ECO:0000313" key="3">
    <source>
        <dbReference type="Proteomes" id="UP001607302"/>
    </source>
</evidence>
<dbReference type="EMBL" id="JAUDFV010000064">
    <property type="protein sequence ID" value="KAL2735437.1"/>
    <property type="molecule type" value="Genomic_DNA"/>
</dbReference>
<feature type="region of interest" description="Disordered" evidence="1">
    <location>
        <begin position="1"/>
        <end position="36"/>
    </location>
</feature>
<dbReference type="AlphaFoldDB" id="A0ABD2BRP2"/>
<dbReference type="Proteomes" id="UP001607302">
    <property type="component" value="Unassembled WGS sequence"/>
</dbReference>
<keyword evidence="3" id="KW-1185">Reference proteome</keyword>
<protein>
    <submittedName>
        <fullName evidence="2">Uncharacterized protein</fullName>
    </submittedName>
</protein>
<gene>
    <name evidence="2" type="ORF">V1478_003077</name>
</gene>
<proteinExistence type="predicted"/>
<sequence>MRRRRRRGEEEGGGGGRVGRRQWRWSRTDDSSESQPLMKNEAFERRWRSFGKRWISVNLFAALEQCGPDKPSDKETWHIESSGLLEISHSMNNQTRTKSLSQSPPLRLIKIGVIVGKVTIRCSYMVVAITLKRSLTKLFLTSASDTRQVNLLSERLKSSLPWARDSPESSFATSSSILPQVTIASFTSVELTSKVHRLDKNTLLSPRLACAVSYVFHILSRSQS</sequence>
<organism evidence="2 3">
    <name type="scientific">Vespula squamosa</name>
    <name type="common">Southern yellow jacket</name>
    <name type="synonym">Wasp</name>
    <dbReference type="NCBI Taxonomy" id="30214"/>
    <lineage>
        <taxon>Eukaryota</taxon>
        <taxon>Metazoa</taxon>
        <taxon>Ecdysozoa</taxon>
        <taxon>Arthropoda</taxon>
        <taxon>Hexapoda</taxon>
        <taxon>Insecta</taxon>
        <taxon>Pterygota</taxon>
        <taxon>Neoptera</taxon>
        <taxon>Endopterygota</taxon>
        <taxon>Hymenoptera</taxon>
        <taxon>Apocrita</taxon>
        <taxon>Aculeata</taxon>
        <taxon>Vespoidea</taxon>
        <taxon>Vespidae</taxon>
        <taxon>Vespinae</taxon>
        <taxon>Vespula</taxon>
    </lineage>
</organism>
<evidence type="ECO:0000256" key="1">
    <source>
        <dbReference type="SAM" id="MobiDB-lite"/>
    </source>
</evidence>
<evidence type="ECO:0000313" key="2">
    <source>
        <dbReference type="EMBL" id="KAL2735437.1"/>
    </source>
</evidence>
<reference evidence="2 3" key="1">
    <citation type="journal article" date="2024" name="Ann. Entomol. Soc. Am.">
        <title>Genomic analyses of the southern and eastern yellowjacket wasps (Hymenoptera: Vespidae) reveal evolutionary signatures of social life.</title>
        <authorList>
            <person name="Catto M.A."/>
            <person name="Caine P.B."/>
            <person name="Orr S.E."/>
            <person name="Hunt B.G."/>
            <person name="Goodisman M.A.D."/>
        </authorList>
    </citation>
    <scope>NUCLEOTIDE SEQUENCE [LARGE SCALE GENOMIC DNA]</scope>
    <source>
        <strain evidence="2">233</strain>
        <tissue evidence="2">Head and thorax</tissue>
    </source>
</reference>
<accession>A0ABD2BRP2</accession>